<dbReference type="Pfam" id="PF04397">
    <property type="entry name" value="LytTR"/>
    <property type="match status" value="1"/>
</dbReference>
<dbReference type="PANTHER" id="PTHR37299:SF1">
    <property type="entry name" value="STAGE 0 SPORULATION PROTEIN A HOMOLOG"/>
    <property type="match status" value="1"/>
</dbReference>
<dbReference type="Gene3D" id="2.40.50.1020">
    <property type="entry name" value="LytTr DNA-binding domain"/>
    <property type="match status" value="1"/>
</dbReference>
<evidence type="ECO:0000259" key="3">
    <source>
        <dbReference type="PROSITE" id="PS50930"/>
    </source>
</evidence>
<proteinExistence type="predicted"/>
<dbReference type="PROSITE" id="PS50110">
    <property type="entry name" value="RESPONSE_REGULATORY"/>
    <property type="match status" value="1"/>
</dbReference>
<dbReference type="GO" id="GO:0003677">
    <property type="term" value="F:DNA binding"/>
    <property type="evidence" value="ECO:0007669"/>
    <property type="project" value="InterPro"/>
</dbReference>
<dbReference type="PANTHER" id="PTHR37299">
    <property type="entry name" value="TRANSCRIPTIONAL REGULATOR-RELATED"/>
    <property type="match status" value="1"/>
</dbReference>
<dbReference type="InterPro" id="IPR046947">
    <property type="entry name" value="LytR-like"/>
</dbReference>
<feature type="domain" description="Response regulatory" evidence="2">
    <location>
        <begin position="5"/>
        <end position="124"/>
    </location>
</feature>
<dbReference type="InterPro" id="IPR011006">
    <property type="entry name" value="CheY-like_superfamily"/>
</dbReference>
<evidence type="ECO:0000313" key="4">
    <source>
        <dbReference type="EMBL" id="SER59297.1"/>
    </source>
</evidence>
<gene>
    <name evidence="4" type="ORF">SAMN05444355_11634</name>
</gene>
<dbReference type="EMBL" id="FOFZ01000016">
    <property type="protein sequence ID" value="SER59297.1"/>
    <property type="molecule type" value="Genomic_DNA"/>
</dbReference>
<reference evidence="5" key="1">
    <citation type="submission" date="2016-10" db="EMBL/GenBank/DDBJ databases">
        <authorList>
            <person name="Varghese N."/>
            <person name="Submissions S."/>
        </authorList>
    </citation>
    <scope>NUCLEOTIDE SEQUENCE [LARGE SCALE GENOMIC DNA]</scope>
    <source>
        <strain evidence="5">DSM 15719</strain>
    </source>
</reference>
<organism evidence="4 5">
    <name type="scientific">Flavobacterium frigoris</name>
    <dbReference type="NCBI Taxonomy" id="229204"/>
    <lineage>
        <taxon>Bacteria</taxon>
        <taxon>Pseudomonadati</taxon>
        <taxon>Bacteroidota</taxon>
        <taxon>Flavobacteriia</taxon>
        <taxon>Flavobacteriales</taxon>
        <taxon>Flavobacteriaceae</taxon>
        <taxon>Flavobacterium</taxon>
    </lineage>
</organism>
<dbReference type="OrthoDB" id="2962330at2"/>
<keyword evidence="5" id="KW-1185">Reference proteome</keyword>
<dbReference type="SMART" id="SM00850">
    <property type="entry name" value="LytTR"/>
    <property type="match status" value="1"/>
</dbReference>
<dbReference type="GO" id="GO:0000156">
    <property type="term" value="F:phosphorelay response regulator activity"/>
    <property type="evidence" value="ECO:0007669"/>
    <property type="project" value="InterPro"/>
</dbReference>
<dbReference type="Proteomes" id="UP000183658">
    <property type="component" value="Unassembled WGS sequence"/>
</dbReference>
<dbReference type="InterPro" id="IPR001789">
    <property type="entry name" value="Sig_transdc_resp-reg_receiver"/>
</dbReference>
<keyword evidence="1" id="KW-0597">Phosphoprotein</keyword>
<dbReference type="PROSITE" id="PS50930">
    <property type="entry name" value="HTH_LYTTR"/>
    <property type="match status" value="1"/>
</dbReference>
<protein>
    <submittedName>
        <fullName evidence="4">Two component transcriptional regulator, LytTR family</fullName>
    </submittedName>
</protein>
<feature type="modified residue" description="4-aspartylphosphate" evidence="1">
    <location>
        <position position="57"/>
    </location>
</feature>
<dbReference type="Gene3D" id="3.40.50.2300">
    <property type="match status" value="1"/>
</dbReference>
<accession>A0A1H9QFV1</accession>
<evidence type="ECO:0000259" key="2">
    <source>
        <dbReference type="PROSITE" id="PS50110"/>
    </source>
</evidence>
<evidence type="ECO:0000256" key="1">
    <source>
        <dbReference type="PROSITE-ProRule" id="PRU00169"/>
    </source>
</evidence>
<sequence length="250" mass="28877">MDNINVLIIEDTPAESDALIQVLKANNYTVVGVARTYTEALRLFYNSEIKIDIVVIDIFLDGKADGITFAETINIVPNKSKPFVFLSSSKDRQIFERAKLTQPFSFLLKPFNELEILYALEMAVEKFYGQTNVFLSEVQDTVIGEDYLFVKKNKSLKKVLIDDIVYIEVEDRYCNIVAENEKFVILMSLTKLVQLLDPEKFCQTHRNFIVNTNKIEEIIVNDNLLILKGNHKVTLSDKYKDFVKKFRILK</sequence>
<feature type="domain" description="HTH LytTR-type" evidence="3">
    <location>
        <begin position="148"/>
        <end position="248"/>
    </location>
</feature>
<name>A0A1H9QFV1_FLAFI</name>
<dbReference type="SUPFAM" id="SSF52172">
    <property type="entry name" value="CheY-like"/>
    <property type="match status" value="1"/>
</dbReference>
<dbReference type="SMART" id="SM00448">
    <property type="entry name" value="REC"/>
    <property type="match status" value="1"/>
</dbReference>
<dbReference type="RefSeq" id="WP_074724394.1">
    <property type="nucleotide sequence ID" value="NZ_CBCRVS010000017.1"/>
</dbReference>
<dbReference type="InterPro" id="IPR007492">
    <property type="entry name" value="LytTR_DNA-bd_dom"/>
</dbReference>
<dbReference type="AlphaFoldDB" id="A0A1H9QFV1"/>
<evidence type="ECO:0000313" key="5">
    <source>
        <dbReference type="Proteomes" id="UP000183658"/>
    </source>
</evidence>
<dbReference type="Pfam" id="PF00072">
    <property type="entry name" value="Response_reg"/>
    <property type="match status" value="1"/>
</dbReference>